<dbReference type="GO" id="GO:0016853">
    <property type="term" value="F:isomerase activity"/>
    <property type="evidence" value="ECO:0007669"/>
    <property type="project" value="UniProtKB-KW"/>
</dbReference>
<dbReference type="PANTHER" id="PTHR43709">
    <property type="entry name" value="ACONITATE ISOMERASE-RELATED"/>
    <property type="match status" value="1"/>
</dbReference>
<keyword evidence="4" id="KW-1185">Reference proteome</keyword>
<proteinExistence type="inferred from homology"/>
<comment type="caution">
    <text evidence="3">The sequence shown here is derived from an EMBL/GenBank/DDBJ whole genome shotgun (WGS) entry which is preliminary data.</text>
</comment>
<name>A0A917ALV9_9MICC</name>
<evidence type="ECO:0000313" key="3">
    <source>
        <dbReference type="EMBL" id="GGE60977.1"/>
    </source>
</evidence>
<dbReference type="Proteomes" id="UP000633136">
    <property type="component" value="Unassembled WGS sequence"/>
</dbReference>
<dbReference type="PANTHER" id="PTHR43709:SF3">
    <property type="entry name" value="ISOMERASE YBHH-RELATED"/>
    <property type="match status" value="1"/>
</dbReference>
<protein>
    <submittedName>
        <fullName evidence="3">Methylaconitate Delta-isomerase PrpF</fullName>
    </submittedName>
</protein>
<keyword evidence="2" id="KW-0413">Isomerase</keyword>
<evidence type="ECO:0000256" key="2">
    <source>
        <dbReference type="ARBA" id="ARBA00023235"/>
    </source>
</evidence>
<accession>A0A917ALV9</accession>
<dbReference type="EMBL" id="BMIS01000002">
    <property type="protein sequence ID" value="GGE60977.1"/>
    <property type="molecule type" value="Genomic_DNA"/>
</dbReference>
<evidence type="ECO:0000313" key="4">
    <source>
        <dbReference type="Proteomes" id="UP000633136"/>
    </source>
</evidence>
<evidence type="ECO:0000256" key="1">
    <source>
        <dbReference type="ARBA" id="ARBA00007673"/>
    </source>
</evidence>
<comment type="similarity">
    <text evidence="1">Belongs to the PrpF family.</text>
</comment>
<reference evidence="3" key="1">
    <citation type="journal article" date="2014" name="Int. J. Syst. Evol. Microbiol.">
        <title>Complete genome sequence of Corynebacterium casei LMG S-19264T (=DSM 44701T), isolated from a smear-ripened cheese.</title>
        <authorList>
            <consortium name="US DOE Joint Genome Institute (JGI-PGF)"/>
            <person name="Walter F."/>
            <person name="Albersmeier A."/>
            <person name="Kalinowski J."/>
            <person name="Ruckert C."/>
        </authorList>
    </citation>
    <scope>NUCLEOTIDE SEQUENCE</scope>
    <source>
        <strain evidence="3">CGMCC 1.15388</strain>
    </source>
</reference>
<dbReference type="RefSeq" id="WP_188682546.1">
    <property type="nucleotide sequence ID" value="NZ_BMIS01000002.1"/>
</dbReference>
<dbReference type="InterPro" id="IPR007400">
    <property type="entry name" value="PrpF-like"/>
</dbReference>
<dbReference type="Pfam" id="PF04303">
    <property type="entry name" value="PrpF"/>
    <property type="match status" value="1"/>
</dbReference>
<reference evidence="3" key="2">
    <citation type="submission" date="2020-09" db="EMBL/GenBank/DDBJ databases">
        <authorList>
            <person name="Sun Q."/>
            <person name="Zhou Y."/>
        </authorList>
    </citation>
    <scope>NUCLEOTIDE SEQUENCE</scope>
    <source>
        <strain evidence="3">CGMCC 1.15388</strain>
    </source>
</reference>
<sequence>MAEVTGTWIRGGTSKCWVFETEDIEATGLTPDEFLPRIYGSPDHRQLDGVGGATSTTSKAMLLSRSEEPDIDVVYTFAQVGIDELKVDWGSNCGNCSSTAGLYAVEQGWVELAQDMTYVRTYNTNTGQLIVQRIPTPGGALPESPTAMIPGTLYPGYEVGLGFVEPSGKTLGALLPTGRTREDLSVAGTSWPVTLVDAGAPAVILPAEAVGLVKIPHEDWTDAVRARLAELDQVRRAGAVAMGMATTAGEAERAVPKLGIVGPSRTDGADLEVLMLSMGHPHPAMPITGSVAMTMASFTAGTWPAEFADADADPQNLRLRTPAGVIATFADDSGPQLIVGADRTARTLASARLHLPAPVPMTAV</sequence>
<dbReference type="AlphaFoldDB" id="A0A917ALV9"/>
<dbReference type="SUPFAM" id="SSF54506">
    <property type="entry name" value="Diaminopimelate epimerase-like"/>
    <property type="match status" value="2"/>
</dbReference>
<organism evidence="3 4">
    <name type="scientific">Nesterenkonia cremea</name>
    <dbReference type="NCBI Taxonomy" id="1882340"/>
    <lineage>
        <taxon>Bacteria</taxon>
        <taxon>Bacillati</taxon>
        <taxon>Actinomycetota</taxon>
        <taxon>Actinomycetes</taxon>
        <taxon>Micrococcales</taxon>
        <taxon>Micrococcaceae</taxon>
        <taxon>Nesterenkonia</taxon>
    </lineage>
</organism>
<dbReference type="Gene3D" id="3.10.310.10">
    <property type="entry name" value="Diaminopimelate Epimerase, Chain A, domain 1"/>
    <property type="match status" value="2"/>
</dbReference>
<gene>
    <name evidence="3" type="ORF">GCM10011401_04840</name>
</gene>